<organism evidence="2 3">
    <name type="scientific">Spiroplasma phoeniceum P40</name>
    <dbReference type="NCBI Taxonomy" id="1276259"/>
    <lineage>
        <taxon>Bacteria</taxon>
        <taxon>Bacillati</taxon>
        <taxon>Mycoplasmatota</taxon>
        <taxon>Mollicutes</taxon>
        <taxon>Entomoplasmatales</taxon>
        <taxon>Spiroplasmataceae</taxon>
        <taxon>Spiroplasma</taxon>
    </lineage>
</organism>
<keyword evidence="1" id="KW-0812">Transmembrane</keyword>
<dbReference type="Proteomes" id="UP000253689">
    <property type="component" value="Chromosome"/>
</dbReference>
<feature type="transmembrane region" description="Helical" evidence="1">
    <location>
        <begin position="20"/>
        <end position="42"/>
    </location>
</feature>
<keyword evidence="1" id="KW-0472">Membrane</keyword>
<accession>A0A345DP30</accession>
<sequence>MSIFQNFYEYFSTPIAERGIADILPGIIVAVMIFASGTVVYIQTIKAHFVTKKLINIVSNKATVIRDGRLHKKDWGIKI</sequence>
<reference evidence="3" key="1">
    <citation type="submission" date="2018-07" db="EMBL/GenBank/DDBJ databases">
        <title>Complete Genome Sequence of Spiroplasma phoeniceum.</title>
        <authorList>
            <person name="Davis R.E."/>
            <person name="Shao J.Y."/>
            <person name="Zhao Y."/>
            <person name="Silver A."/>
            <person name="Stump z."/>
            <person name="Gasparich G."/>
        </authorList>
    </citation>
    <scope>NUCLEOTIDE SEQUENCE [LARGE SCALE GENOMIC DNA]</scope>
    <source>
        <strain evidence="3">P40</strain>
    </source>
</reference>
<evidence type="ECO:0000313" key="3">
    <source>
        <dbReference type="Proteomes" id="UP000253689"/>
    </source>
</evidence>
<evidence type="ECO:0000313" key="2">
    <source>
        <dbReference type="EMBL" id="AXF95968.1"/>
    </source>
</evidence>
<dbReference type="RefSeq" id="WP_245938601.1">
    <property type="nucleotide sequence ID" value="NZ_CP031088.1"/>
</dbReference>
<dbReference type="EMBL" id="CP031088">
    <property type="protein sequence ID" value="AXF95968.1"/>
    <property type="molecule type" value="Genomic_DNA"/>
</dbReference>
<gene>
    <name evidence="2" type="ORF">SDAV_00988</name>
</gene>
<keyword evidence="3" id="KW-1185">Reference proteome</keyword>
<protein>
    <submittedName>
        <fullName evidence="2">Mg(2+) transport ATPase, P-type</fullName>
    </submittedName>
</protein>
<evidence type="ECO:0000256" key="1">
    <source>
        <dbReference type="SAM" id="Phobius"/>
    </source>
</evidence>
<dbReference type="AlphaFoldDB" id="A0A345DP30"/>
<proteinExistence type="predicted"/>
<keyword evidence="1" id="KW-1133">Transmembrane helix</keyword>
<dbReference type="KEGG" id="sphh:SDAV_00988"/>
<name>A0A345DP30_9MOLU</name>